<dbReference type="Proteomes" id="UP000250223">
    <property type="component" value="Unassembled WGS sequence"/>
</dbReference>
<reference evidence="1 2" key="1">
    <citation type="submission" date="2018-06" db="EMBL/GenBank/DDBJ databases">
        <authorList>
            <consortium name="Pathogen Informatics"/>
            <person name="Doyle S."/>
        </authorList>
    </citation>
    <scope>NUCLEOTIDE SEQUENCE [LARGE SCALE GENOMIC DNA]</scope>
    <source>
        <strain evidence="1 2">NCTC13028</strain>
    </source>
</reference>
<protein>
    <submittedName>
        <fullName evidence="1">Uncharacterized protein</fullName>
    </submittedName>
</protein>
<evidence type="ECO:0000313" key="1">
    <source>
        <dbReference type="EMBL" id="SQB35492.1"/>
    </source>
</evidence>
<dbReference type="AlphaFoldDB" id="A0A2X2VX05"/>
<proteinExistence type="predicted"/>
<organism evidence="1 2">
    <name type="scientific">Clostridium cochlearium</name>
    <dbReference type="NCBI Taxonomy" id="1494"/>
    <lineage>
        <taxon>Bacteria</taxon>
        <taxon>Bacillati</taxon>
        <taxon>Bacillota</taxon>
        <taxon>Clostridia</taxon>
        <taxon>Eubacteriales</taxon>
        <taxon>Clostridiaceae</taxon>
        <taxon>Clostridium</taxon>
    </lineage>
</organism>
<sequence length="55" mass="6633">MLFDCRQYIEVHGIQRNAEKVFWNQGHYCDAILNEIFTENRKNNEKVFKKDGVEL</sequence>
<dbReference type="EMBL" id="UAWC01000024">
    <property type="protein sequence ID" value="SQB35492.1"/>
    <property type="molecule type" value="Genomic_DNA"/>
</dbReference>
<name>A0A2X2VX05_CLOCO</name>
<accession>A0A2X2VX05</accession>
<dbReference type="RefSeq" id="WP_160110552.1">
    <property type="nucleotide sequence ID" value="NZ_UAWC01000024.1"/>
</dbReference>
<evidence type="ECO:0000313" key="2">
    <source>
        <dbReference type="Proteomes" id="UP000250223"/>
    </source>
</evidence>
<gene>
    <name evidence="1" type="ORF">NCTC13028_02000</name>
</gene>